<accession>A0A395GT48</accession>
<organism evidence="2 3">
    <name type="scientific">Aspergillus ibericus CBS 121593</name>
    <dbReference type="NCBI Taxonomy" id="1448316"/>
    <lineage>
        <taxon>Eukaryota</taxon>
        <taxon>Fungi</taxon>
        <taxon>Dikarya</taxon>
        <taxon>Ascomycota</taxon>
        <taxon>Pezizomycotina</taxon>
        <taxon>Eurotiomycetes</taxon>
        <taxon>Eurotiomycetidae</taxon>
        <taxon>Eurotiales</taxon>
        <taxon>Aspergillaceae</taxon>
        <taxon>Aspergillus</taxon>
        <taxon>Aspergillus subgen. Circumdati</taxon>
    </lineage>
</organism>
<dbReference type="STRING" id="1448316.A0A395GT48"/>
<protein>
    <recommendedName>
        <fullName evidence="4">Concanavalin A-like lectin/glucanase</fullName>
    </recommendedName>
</protein>
<evidence type="ECO:0000256" key="1">
    <source>
        <dbReference type="SAM" id="SignalP"/>
    </source>
</evidence>
<dbReference type="EMBL" id="KZ824451">
    <property type="protein sequence ID" value="RAK98761.1"/>
    <property type="molecule type" value="Genomic_DNA"/>
</dbReference>
<proteinExistence type="predicted"/>
<sequence>MTSTHLLLLGLIAQSIVVRATDDKFYKPSLDFRPNNITGLWYPLYDWVGSYYNSTFEFELTPTAFSSTNSSFCSGLRNQTLSAKRPSNLAITETSIWNKYPQNPVNLFLTVWPTDYDFWAQSLDSDLTQLPDYAILSSNPVYSQVWSVTEDNNFNLDITTVDASTSTYRISANYTYDLLSSVSLNLGSCDLAEYSDTWIVYLLNQNQIVPDWFNWTYPTIDVRFDNSTANLTIEGQFGATAYDTQGNQTSTWMAGSIKMVFRGVVDNARSDVLVQGEDQPTWLRTLGFGNNSLNLDDSSSAGVMTRPWDKPMAVSAVLLSAMFLYV</sequence>
<gene>
    <name evidence="2" type="ORF">BO80DRAFT_466722</name>
</gene>
<dbReference type="RefSeq" id="XP_025573089.1">
    <property type="nucleotide sequence ID" value="XM_025722800.1"/>
</dbReference>
<dbReference type="Proteomes" id="UP000249402">
    <property type="component" value="Unassembled WGS sequence"/>
</dbReference>
<dbReference type="GeneID" id="37227665"/>
<dbReference type="AlphaFoldDB" id="A0A395GT48"/>
<dbReference type="OrthoDB" id="5054768at2759"/>
<feature type="signal peptide" evidence="1">
    <location>
        <begin position="1"/>
        <end position="20"/>
    </location>
</feature>
<reference evidence="2 3" key="1">
    <citation type="submission" date="2018-02" db="EMBL/GenBank/DDBJ databases">
        <title>The genomes of Aspergillus section Nigri reveals drivers in fungal speciation.</title>
        <authorList>
            <consortium name="DOE Joint Genome Institute"/>
            <person name="Vesth T.C."/>
            <person name="Nybo J."/>
            <person name="Theobald S."/>
            <person name="Brandl J."/>
            <person name="Frisvad J.C."/>
            <person name="Nielsen K.F."/>
            <person name="Lyhne E.K."/>
            <person name="Kogle M.E."/>
            <person name="Kuo A."/>
            <person name="Riley R."/>
            <person name="Clum A."/>
            <person name="Nolan M."/>
            <person name="Lipzen A."/>
            <person name="Salamov A."/>
            <person name="Henrissat B."/>
            <person name="Wiebenga A."/>
            <person name="De vries R.P."/>
            <person name="Grigoriev I.V."/>
            <person name="Mortensen U.H."/>
            <person name="Andersen M.R."/>
            <person name="Baker S.E."/>
        </authorList>
    </citation>
    <scope>NUCLEOTIDE SEQUENCE [LARGE SCALE GENOMIC DNA]</scope>
    <source>
        <strain evidence="2 3">CBS 121593</strain>
    </source>
</reference>
<name>A0A395GT48_9EURO</name>
<evidence type="ECO:0000313" key="3">
    <source>
        <dbReference type="Proteomes" id="UP000249402"/>
    </source>
</evidence>
<keyword evidence="1" id="KW-0732">Signal</keyword>
<feature type="chain" id="PRO_5017458676" description="Concanavalin A-like lectin/glucanase" evidence="1">
    <location>
        <begin position="21"/>
        <end position="326"/>
    </location>
</feature>
<dbReference type="VEuPathDB" id="FungiDB:BO80DRAFT_466722"/>
<keyword evidence="3" id="KW-1185">Reference proteome</keyword>
<evidence type="ECO:0008006" key="4">
    <source>
        <dbReference type="Google" id="ProtNLM"/>
    </source>
</evidence>
<evidence type="ECO:0000313" key="2">
    <source>
        <dbReference type="EMBL" id="RAK98761.1"/>
    </source>
</evidence>